<keyword evidence="2" id="KW-1185">Reference proteome</keyword>
<name>A0ABW8LRY8_9ACTN</name>
<dbReference type="RefSeq" id="WP_358643200.1">
    <property type="nucleotide sequence ID" value="NZ_JBFAEV010000025.1"/>
</dbReference>
<evidence type="ECO:0000313" key="2">
    <source>
        <dbReference type="Proteomes" id="UP001620295"/>
    </source>
</evidence>
<accession>A0ABW8LRY8</accession>
<gene>
    <name evidence="1" type="ORF">ACI2L5_27605</name>
</gene>
<sequence>MRTDVIFPGFGLAPAGHLRMPEHGFAAVAKVTSFFGEYPTRPPAEGRAA</sequence>
<organism evidence="1 2">
    <name type="scientific">Streptomyces milbemycinicus</name>
    <dbReference type="NCBI Taxonomy" id="476552"/>
    <lineage>
        <taxon>Bacteria</taxon>
        <taxon>Bacillati</taxon>
        <taxon>Actinomycetota</taxon>
        <taxon>Actinomycetes</taxon>
        <taxon>Kitasatosporales</taxon>
        <taxon>Streptomycetaceae</taxon>
        <taxon>Streptomyces</taxon>
    </lineage>
</organism>
<dbReference type="EMBL" id="JBJDQH010000009">
    <property type="protein sequence ID" value="MFK4268687.1"/>
    <property type="molecule type" value="Genomic_DNA"/>
</dbReference>
<protein>
    <submittedName>
        <fullName evidence="1">Uncharacterized protein</fullName>
    </submittedName>
</protein>
<proteinExistence type="predicted"/>
<evidence type="ECO:0000313" key="1">
    <source>
        <dbReference type="EMBL" id="MFK4268687.1"/>
    </source>
</evidence>
<reference evidence="1 2" key="1">
    <citation type="submission" date="2024-11" db="EMBL/GenBank/DDBJ databases">
        <title>The Natural Products Discovery Center: Release of the First 8490 Sequenced Strains for Exploring Actinobacteria Biosynthetic Diversity.</title>
        <authorList>
            <person name="Kalkreuter E."/>
            <person name="Kautsar S.A."/>
            <person name="Yang D."/>
            <person name="Bader C.D."/>
            <person name="Teijaro C.N."/>
            <person name="Fluegel L."/>
            <person name="Davis C.M."/>
            <person name="Simpson J.R."/>
            <person name="Lauterbach L."/>
            <person name="Steele A.D."/>
            <person name="Gui C."/>
            <person name="Meng S."/>
            <person name="Li G."/>
            <person name="Viehrig K."/>
            <person name="Ye F."/>
            <person name="Su P."/>
            <person name="Kiefer A.F."/>
            <person name="Nichols A."/>
            <person name="Cepeda A.J."/>
            <person name="Yan W."/>
            <person name="Fan B."/>
            <person name="Jiang Y."/>
            <person name="Adhikari A."/>
            <person name="Zheng C.-J."/>
            <person name="Schuster L."/>
            <person name="Cowan T.M."/>
            <person name="Smanski M.J."/>
            <person name="Chevrette M.G."/>
            <person name="De Carvalho L.P.S."/>
            <person name="Shen B."/>
        </authorList>
    </citation>
    <scope>NUCLEOTIDE SEQUENCE [LARGE SCALE GENOMIC DNA]</scope>
    <source>
        <strain evidence="1 2">NPDC020863</strain>
    </source>
</reference>
<dbReference type="Proteomes" id="UP001620295">
    <property type="component" value="Unassembled WGS sequence"/>
</dbReference>
<comment type="caution">
    <text evidence="1">The sequence shown here is derived from an EMBL/GenBank/DDBJ whole genome shotgun (WGS) entry which is preliminary data.</text>
</comment>